<dbReference type="AlphaFoldDB" id="C4ZKV7"/>
<dbReference type="HOGENOM" id="CLU_943128_0_0_4"/>
<dbReference type="OrthoDB" id="8449396at2"/>
<dbReference type="Proteomes" id="UP000002186">
    <property type="component" value="Chromosome"/>
</dbReference>
<dbReference type="STRING" id="85643.Tmz1t_0115"/>
<accession>C4ZKV7</accession>
<reference evidence="1 2" key="2">
    <citation type="journal article" date="2012" name="Stand. Genomic Sci.">
        <title>Complete genome sequence of Thauera aminoaromatica strain MZ1T.</title>
        <authorList>
            <person name="Jiang K."/>
            <person name="Sanseverino J."/>
            <person name="Chauhan A."/>
            <person name="Lucas S."/>
            <person name="Copeland A."/>
            <person name="Lapidus A."/>
            <person name="Del Rio T.G."/>
            <person name="Dalin E."/>
            <person name="Tice H."/>
            <person name="Bruce D."/>
            <person name="Goodwin L."/>
            <person name="Pitluck S."/>
            <person name="Sims D."/>
            <person name="Brettin T."/>
            <person name="Detter J.C."/>
            <person name="Han C."/>
            <person name="Chang Y.J."/>
            <person name="Larimer F."/>
            <person name="Land M."/>
            <person name="Hauser L."/>
            <person name="Kyrpides N.C."/>
            <person name="Mikhailova N."/>
            <person name="Moser S."/>
            <person name="Jegier P."/>
            <person name="Close D."/>
            <person name="Debruyn J.M."/>
            <person name="Wang Y."/>
            <person name="Layton A.C."/>
            <person name="Allen M.S."/>
            <person name="Sayler G.S."/>
        </authorList>
    </citation>
    <scope>NUCLEOTIDE SEQUENCE [LARGE SCALE GENOMIC DNA]</scope>
    <source>
        <strain evidence="1 2">MZ1T</strain>
    </source>
</reference>
<gene>
    <name evidence="1" type="ordered locus">Tmz1t_0115</name>
</gene>
<dbReference type="KEGG" id="tmz:Tmz1t_0115"/>
<protein>
    <submittedName>
        <fullName evidence="1">Uncharacterized protein</fullName>
    </submittedName>
</protein>
<reference evidence="2" key="1">
    <citation type="submission" date="2009-05" db="EMBL/GenBank/DDBJ databases">
        <title>Complete sequence of chromosome of Thauera sp. MZ1T.</title>
        <authorList>
            <consortium name="US DOE Joint Genome Institute"/>
            <person name="Lucas S."/>
            <person name="Copeland A."/>
            <person name="Lapidus A."/>
            <person name="Glavina del Rio T."/>
            <person name="Dalin E."/>
            <person name="Tice H."/>
            <person name="Bruce D."/>
            <person name="Goodwin L."/>
            <person name="Pitluck S."/>
            <person name="Sims D."/>
            <person name="Brettin T."/>
            <person name="Detter J.C."/>
            <person name="Han C."/>
            <person name="Larimer F."/>
            <person name="Land M."/>
            <person name="Hauser L."/>
            <person name="Kyrpides N."/>
            <person name="Mikhailova N."/>
            <person name="Sayler G.S."/>
        </authorList>
    </citation>
    <scope>NUCLEOTIDE SEQUENCE [LARGE SCALE GENOMIC DNA]</scope>
    <source>
        <strain evidence="2">MZ1T</strain>
    </source>
</reference>
<sequence length="295" mass="33273">MATLEIRHEVDRFVLYFDTPRREISAYALATALVGLADAVREANAIVNPGYVVEVVVEALSDGSFKATVRTIFTKAKNLFSHQAVQAVIWGIVATHIYEKAIKTEVPPNITVTDTLVTIEIGNEKIIVPKDVYEAKKQVERSERFNNALGKVFDAAASDPNVEGIAIVDGTGPQRPPLIVPREKFALFQTEQPVDESTREIVEITHVEISRAILERGKRRWEFFWRGVRIAAPVLDQKFFDRFFAHEIMIAPGDSLEVALRIVQEKKPDSGIYVNVRYEIVEVFQHLPRLTQHAL</sequence>
<keyword evidence="2" id="KW-1185">Reference proteome</keyword>
<proteinExistence type="predicted"/>
<organism evidence="1 2">
    <name type="scientific">Thauera aminoaromatica</name>
    <dbReference type="NCBI Taxonomy" id="164330"/>
    <lineage>
        <taxon>Bacteria</taxon>
        <taxon>Pseudomonadati</taxon>
        <taxon>Pseudomonadota</taxon>
        <taxon>Betaproteobacteria</taxon>
        <taxon>Rhodocyclales</taxon>
        <taxon>Zoogloeaceae</taxon>
        <taxon>Thauera</taxon>
    </lineage>
</organism>
<dbReference type="EMBL" id="CP001281">
    <property type="protein sequence ID" value="ACK52915.1"/>
    <property type="molecule type" value="Genomic_DNA"/>
</dbReference>
<evidence type="ECO:0000313" key="1">
    <source>
        <dbReference type="EMBL" id="ACK52915.1"/>
    </source>
</evidence>
<evidence type="ECO:0000313" key="2">
    <source>
        <dbReference type="Proteomes" id="UP000002186"/>
    </source>
</evidence>
<name>C4ZKV7_THASP</name>
<dbReference type="RefSeq" id="WP_012584251.1">
    <property type="nucleotide sequence ID" value="NC_011662.2"/>
</dbReference>